<dbReference type="PROSITE" id="PS50887">
    <property type="entry name" value="GGDEF"/>
    <property type="match status" value="1"/>
</dbReference>
<comment type="caution">
    <text evidence="6">The sequence shown here is derived from an EMBL/GenBank/DDBJ whole genome shotgun (WGS) entry which is preliminary data.</text>
</comment>
<feature type="domain" description="GGDEF" evidence="5">
    <location>
        <begin position="117"/>
        <end position="246"/>
    </location>
</feature>
<dbReference type="InterPro" id="IPR000160">
    <property type="entry name" value="GGDEF_dom"/>
</dbReference>
<protein>
    <recommendedName>
        <fullName evidence="1">diguanylate cyclase</fullName>
        <ecNumber evidence="1">2.7.7.65</ecNumber>
    </recommendedName>
</protein>
<dbReference type="EC" id="2.7.7.65" evidence="1"/>
<dbReference type="Pfam" id="PF00990">
    <property type="entry name" value="GGDEF"/>
    <property type="match status" value="1"/>
</dbReference>
<feature type="transmembrane region" description="Helical" evidence="4">
    <location>
        <begin position="21"/>
        <end position="39"/>
    </location>
</feature>
<comment type="catalytic activity">
    <reaction evidence="2">
        <text>2 GTP = 3',3'-c-di-GMP + 2 diphosphate</text>
        <dbReference type="Rhea" id="RHEA:24898"/>
        <dbReference type="ChEBI" id="CHEBI:33019"/>
        <dbReference type="ChEBI" id="CHEBI:37565"/>
        <dbReference type="ChEBI" id="CHEBI:58805"/>
        <dbReference type="EC" id="2.7.7.65"/>
    </reaction>
</comment>
<dbReference type="NCBIfam" id="TIGR00254">
    <property type="entry name" value="GGDEF"/>
    <property type="match status" value="1"/>
</dbReference>
<keyword evidence="7" id="KW-1185">Reference proteome</keyword>
<dbReference type="Gene3D" id="3.30.70.270">
    <property type="match status" value="1"/>
</dbReference>
<gene>
    <name evidence="6" type="ORF">GCM10025770_29420</name>
</gene>
<evidence type="ECO:0000256" key="2">
    <source>
        <dbReference type="ARBA" id="ARBA00034247"/>
    </source>
</evidence>
<name>A0ABP9QWZ1_9RHOO</name>
<dbReference type="CDD" id="cd01949">
    <property type="entry name" value="GGDEF"/>
    <property type="match status" value="1"/>
</dbReference>
<dbReference type="SMART" id="SM00267">
    <property type="entry name" value="GGDEF"/>
    <property type="match status" value="1"/>
</dbReference>
<evidence type="ECO:0000313" key="7">
    <source>
        <dbReference type="Proteomes" id="UP001500547"/>
    </source>
</evidence>
<dbReference type="SUPFAM" id="SSF55073">
    <property type="entry name" value="Nucleotide cyclase"/>
    <property type="match status" value="1"/>
</dbReference>
<dbReference type="InterPro" id="IPR043128">
    <property type="entry name" value="Rev_trsase/Diguanyl_cyclase"/>
</dbReference>
<reference evidence="7" key="1">
    <citation type="journal article" date="2019" name="Int. J. Syst. Evol. Microbiol.">
        <title>The Global Catalogue of Microorganisms (GCM) 10K type strain sequencing project: providing services to taxonomists for standard genome sequencing and annotation.</title>
        <authorList>
            <consortium name="The Broad Institute Genomics Platform"/>
            <consortium name="The Broad Institute Genome Sequencing Center for Infectious Disease"/>
            <person name="Wu L."/>
            <person name="Ma J."/>
        </authorList>
    </citation>
    <scope>NUCLEOTIDE SEQUENCE [LARGE SCALE GENOMIC DNA]</scope>
    <source>
        <strain evidence="7">JCM 18715</strain>
    </source>
</reference>
<dbReference type="PANTHER" id="PTHR45138">
    <property type="entry name" value="REGULATORY COMPONENTS OF SENSORY TRANSDUCTION SYSTEM"/>
    <property type="match status" value="1"/>
</dbReference>
<keyword evidence="4" id="KW-1133">Transmembrane helix</keyword>
<evidence type="ECO:0000256" key="4">
    <source>
        <dbReference type="SAM" id="Phobius"/>
    </source>
</evidence>
<evidence type="ECO:0000256" key="3">
    <source>
        <dbReference type="SAM" id="MobiDB-lite"/>
    </source>
</evidence>
<dbReference type="PANTHER" id="PTHR45138:SF9">
    <property type="entry name" value="DIGUANYLATE CYCLASE DGCM-RELATED"/>
    <property type="match status" value="1"/>
</dbReference>
<keyword evidence="4" id="KW-0812">Transmembrane</keyword>
<dbReference type="InterPro" id="IPR029787">
    <property type="entry name" value="Nucleotide_cyclase"/>
</dbReference>
<evidence type="ECO:0000256" key="1">
    <source>
        <dbReference type="ARBA" id="ARBA00012528"/>
    </source>
</evidence>
<accession>A0ABP9QWZ1</accession>
<evidence type="ECO:0000259" key="5">
    <source>
        <dbReference type="PROSITE" id="PS50887"/>
    </source>
</evidence>
<dbReference type="EMBL" id="BAABLD010000011">
    <property type="protein sequence ID" value="GAA5168822.1"/>
    <property type="molecule type" value="Genomic_DNA"/>
</dbReference>
<evidence type="ECO:0000313" key="6">
    <source>
        <dbReference type="EMBL" id="GAA5168822.1"/>
    </source>
</evidence>
<sequence length="298" mass="33925">MASLLSRFQSWLTSNRIRARELGLLLFACTGAAVWLFILDAPGATYILPAATHVSQRPALMWGFTSLALALFAWRRWREIDALLEEAETDVLTGLHNRRMIESLLEREFDRAMRYGRPLSLILIDVDHFKRVNDTHGHAVGDNVLATLARRVQRRMRISDHFGRWGGEEFLLICPETDTTDAMLVADRLRKSIRHKPMRLVGTVTASFGVSTYTGQGDYTALIDEADHYLYAAKLQGRDRVISKFTLMAQDALRREGRADEAEQPIQSQTPSDPDRLSSVLSTIMAPLQRKRERRFGR</sequence>
<dbReference type="Proteomes" id="UP001500547">
    <property type="component" value="Unassembled WGS sequence"/>
</dbReference>
<proteinExistence type="predicted"/>
<dbReference type="InterPro" id="IPR050469">
    <property type="entry name" value="Diguanylate_Cyclase"/>
</dbReference>
<feature type="region of interest" description="Disordered" evidence="3">
    <location>
        <begin position="256"/>
        <end position="278"/>
    </location>
</feature>
<organism evidence="6 7">
    <name type="scientific">Viridibacterium curvum</name>
    <dbReference type="NCBI Taxonomy" id="1101404"/>
    <lineage>
        <taxon>Bacteria</taxon>
        <taxon>Pseudomonadati</taxon>
        <taxon>Pseudomonadota</taxon>
        <taxon>Betaproteobacteria</taxon>
        <taxon>Rhodocyclales</taxon>
        <taxon>Rhodocyclaceae</taxon>
        <taxon>Viridibacterium</taxon>
    </lineage>
</organism>
<feature type="transmembrane region" description="Helical" evidence="4">
    <location>
        <begin position="59"/>
        <end position="77"/>
    </location>
</feature>
<keyword evidence="4" id="KW-0472">Membrane</keyword>